<dbReference type="SUPFAM" id="SSF46785">
    <property type="entry name" value="Winged helix' DNA-binding domain"/>
    <property type="match status" value="1"/>
</dbReference>
<dbReference type="PROSITE" id="PS51354">
    <property type="entry name" value="GLUTAREDOXIN_2"/>
    <property type="match status" value="1"/>
</dbReference>
<evidence type="ECO:0000256" key="1">
    <source>
        <dbReference type="SAM" id="MobiDB-lite"/>
    </source>
</evidence>
<dbReference type="Pfam" id="PF04784">
    <property type="entry name" value="DUF547"/>
    <property type="match status" value="1"/>
</dbReference>
<dbReference type="InterPro" id="IPR036390">
    <property type="entry name" value="WH_DNA-bd_sf"/>
</dbReference>
<feature type="compositionally biased region" description="Basic and acidic residues" evidence="1">
    <location>
        <begin position="247"/>
        <end position="257"/>
    </location>
</feature>
<feature type="domain" description="DEP" evidence="2">
    <location>
        <begin position="724"/>
        <end position="797"/>
    </location>
</feature>
<feature type="compositionally biased region" description="Basic and acidic residues" evidence="1">
    <location>
        <begin position="171"/>
        <end position="182"/>
    </location>
</feature>
<feature type="region of interest" description="Disordered" evidence="1">
    <location>
        <begin position="132"/>
        <end position="298"/>
    </location>
</feature>
<sequence length="1072" mass="120005">MRFKRQRYVVEKAVKCFLQVSGYALVFEGLVDVLNIMEKENSTEEEPVGFPAPNNVKVVDHNIIVPTKNDLSDDEMAGTTTDTGEEPLEKALCVHEEDQNIKPSTTCLLDHECDEEMKSFNKRHLVDAEMENTSNDMEIRSQEDNKFSDNSTSSSSVGLSNSENSVNTHAGEPDIIKEDQEKSTSVTDSTLSSIATGIEISGPEDENSSTRLSNSVNSNIGEPDKKEDDENGSFVNDTTLSCPATDIEIRSQEDNKFSDNNTSSLSAGLSNSKNSVDTHAGEPDIKKEDHEKGNSVTDITLNSIATGIEISDLEDENTSARLSSSGNSNTGGPNKKEDHENDNFVNDTTLSCPATDIEIRTREEDNFTTNSSSSCSPVRLSNSENSIGALAQEPDIPKENNEQGNVVNDTILSYNAEEGEILDGEKDKNGTSQSLATAIVNHQCAETTEMISKDVSHATLSKKDGECSSFEETGDMKTDPMDNTSGKKEESLVLFETREPTAEAITAAWPQKASVLSKFVKLCATSNVFRRLSKGTEKRIDSGDKVNSDSHKGDGQEASHTTPGKPKWSLLSLSLVKMSQDNNQENKADLEEVFLESPELRPIKGRIVLYTKLWCQNCKEARKFLRKRRLRYSEINIDMYPSRKAELEKITGSSDVPKVFFNQVLIGDLNELKGLDESGQLEEKIEYVTSEGPSPKAPLPPLSGEDDVSSRGGVDELAVIVRKMKGSIVVKDRFYKFRRVTNCFLGSEAVDFLSADQFLEREGAIQFARKLAKELFFRHVSEENTFEDGNHLYRFLDQDPIISQCYNIPRGIIQLKRQPLVELSRRLRFLLYAILDAYTSEDGKHIAYRTIHGSEEFARYLRIAEELQRLDLHKTDKEERLAFFINLYNLMTIHAILVWGHPVGALDRRKLFNDFKYVIGGRAYSLSDIYNGILRANQRPPYTLAKPFAISDKRFKVALPYAEPLIHFALVSGNRSAPALRCYSPKSIDRELMEAARDFLQSGAFILHLDSMTISSTKILKWYSVDFGKNEVEVLKHAANYLEVEKTQNILELLDSTQLKVVYQPYDWRLNS</sequence>
<feature type="compositionally biased region" description="Polar residues" evidence="1">
    <location>
        <begin position="209"/>
        <end position="220"/>
    </location>
</feature>
<reference evidence="3" key="1">
    <citation type="journal article" date="2023" name="bioRxiv">
        <title>Improved chromosome-level genome assembly for marigold (Tagetes erecta).</title>
        <authorList>
            <person name="Jiang F."/>
            <person name="Yuan L."/>
            <person name="Wang S."/>
            <person name="Wang H."/>
            <person name="Xu D."/>
            <person name="Wang A."/>
            <person name="Fan W."/>
        </authorList>
    </citation>
    <scope>NUCLEOTIDE SEQUENCE</scope>
    <source>
        <strain evidence="3">WSJ</strain>
        <tissue evidence="3">Leaf</tissue>
    </source>
</reference>
<dbReference type="Proteomes" id="UP001229421">
    <property type="component" value="Unassembled WGS sequence"/>
</dbReference>
<feature type="region of interest" description="Disordered" evidence="1">
    <location>
        <begin position="315"/>
        <end position="349"/>
    </location>
</feature>
<feature type="region of interest" description="Disordered" evidence="1">
    <location>
        <begin position="689"/>
        <end position="710"/>
    </location>
</feature>
<feature type="compositionally biased region" description="Polar residues" evidence="1">
    <location>
        <begin position="258"/>
        <end position="277"/>
    </location>
</feature>
<organism evidence="3 4">
    <name type="scientific">Tagetes erecta</name>
    <name type="common">African marigold</name>
    <dbReference type="NCBI Taxonomy" id="13708"/>
    <lineage>
        <taxon>Eukaryota</taxon>
        <taxon>Viridiplantae</taxon>
        <taxon>Streptophyta</taxon>
        <taxon>Embryophyta</taxon>
        <taxon>Tracheophyta</taxon>
        <taxon>Spermatophyta</taxon>
        <taxon>Magnoliopsida</taxon>
        <taxon>eudicotyledons</taxon>
        <taxon>Gunneridae</taxon>
        <taxon>Pentapetalae</taxon>
        <taxon>asterids</taxon>
        <taxon>campanulids</taxon>
        <taxon>Asterales</taxon>
        <taxon>Asteraceae</taxon>
        <taxon>Asteroideae</taxon>
        <taxon>Heliantheae alliance</taxon>
        <taxon>Tageteae</taxon>
        <taxon>Tagetes</taxon>
    </lineage>
</organism>
<feature type="region of interest" description="Disordered" evidence="1">
    <location>
        <begin position="539"/>
        <end position="566"/>
    </location>
</feature>
<dbReference type="SMART" id="SM00049">
    <property type="entry name" value="DEP"/>
    <property type="match status" value="1"/>
</dbReference>
<dbReference type="InterPro" id="IPR000591">
    <property type="entry name" value="DEP_dom"/>
</dbReference>
<evidence type="ECO:0000313" key="3">
    <source>
        <dbReference type="EMBL" id="KAK1436386.1"/>
    </source>
</evidence>
<dbReference type="AlphaFoldDB" id="A0AAD8LBX6"/>
<feature type="compositionally biased region" description="Basic and acidic residues" evidence="1">
    <location>
        <begin position="137"/>
        <end position="147"/>
    </location>
</feature>
<dbReference type="InterPro" id="IPR036249">
    <property type="entry name" value="Thioredoxin-like_sf"/>
</dbReference>
<evidence type="ECO:0000259" key="2">
    <source>
        <dbReference type="PROSITE" id="PS50186"/>
    </source>
</evidence>
<dbReference type="SUPFAM" id="SSF52833">
    <property type="entry name" value="Thioredoxin-like"/>
    <property type="match status" value="1"/>
</dbReference>
<feature type="compositionally biased region" description="Basic and acidic residues" evidence="1">
    <location>
        <begin position="539"/>
        <end position="557"/>
    </location>
</feature>
<dbReference type="InterPro" id="IPR006869">
    <property type="entry name" value="DUF547"/>
</dbReference>
<feature type="compositionally biased region" description="Polar residues" evidence="1">
    <location>
        <begin position="233"/>
        <end position="242"/>
    </location>
</feature>
<dbReference type="PANTHER" id="PTHR46361:SF3">
    <property type="entry name" value="ELECTRON CARRIER_ PROTEIN DISULFIDE OXIDOREDUCTASE"/>
    <property type="match status" value="1"/>
</dbReference>
<dbReference type="CDD" id="cd04371">
    <property type="entry name" value="DEP"/>
    <property type="match status" value="1"/>
</dbReference>
<feature type="compositionally biased region" description="Basic and acidic residues" evidence="1">
    <location>
        <begin position="279"/>
        <end position="293"/>
    </location>
</feature>
<accession>A0AAD8LBX6</accession>
<dbReference type="PANTHER" id="PTHR46361">
    <property type="entry name" value="ELECTRON CARRIER/ PROTEIN DISULFIDE OXIDOREDUCTASE"/>
    <property type="match status" value="1"/>
</dbReference>
<gene>
    <name evidence="3" type="ORF">QVD17_02165</name>
</gene>
<dbReference type="Pfam" id="PF00462">
    <property type="entry name" value="Glutaredoxin"/>
    <property type="match status" value="1"/>
</dbReference>
<dbReference type="GO" id="GO:0035556">
    <property type="term" value="P:intracellular signal transduction"/>
    <property type="evidence" value="ECO:0007669"/>
    <property type="project" value="InterPro"/>
</dbReference>
<comment type="caution">
    <text evidence="3">The sequence shown here is derived from an EMBL/GenBank/DDBJ whole genome shotgun (WGS) entry which is preliminary data.</text>
</comment>
<dbReference type="PROSITE" id="PS50186">
    <property type="entry name" value="DEP"/>
    <property type="match status" value="1"/>
</dbReference>
<dbReference type="InterPro" id="IPR036388">
    <property type="entry name" value="WH-like_DNA-bd_sf"/>
</dbReference>
<feature type="compositionally biased region" description="Low complexity" evidence="1">
    <location>
        <begin position="148"/>
        <end position="165"/>
    </location>
</feature>
<evidence type="ECO:0000313" key="4">
    <source>
        <dbReference type="Proteomes" id="UP001229421"/>
    </source>
</evidence>
<feature type="compositionally biased region" description="Basic and acidic residues" evidence="1">
    <location>
        <begin position="474"/>
        <end position="487"/>
    </location>
</feature>
<protein>
    <recommendedName>
        <fullName evidence="2">DEP domain-containing protein</fullName>
    </recommendedName>
</protein>
<dbReference type="Gene3D" id="3.40.30.10">
    <property type="entry name" value="Glutaredoxin"/>
    <property type="match status" value="1"/>
</dbReference>
<dbReference type="EMBL" id="JAUHHV010000001">
    <property type="protein sequence ID" value="KAK1436386.1"/>
    <property type="molecule type" value="Genomic_DNA"/>
</dbReference>
<keyword evidence="4" id="KW-1185">Reference proteome</keyword>
<dbReference type="Gene3D" id="1.10.10.10">
    <property type="entry name" value="Winged helix-like DNA-binding domain superfamily/Winged helix DNA-binding domain"/>
    <property type="match status" value="1"/>
</dbReference>
<feature type="compositionally biased region" description="Polar residues" evidence="1">
    <location>
        <begin position="183"/>
        <end position="195"/>
    </location>
</feature>
<feature type="compositionally biased region" description="Low complexity" evidence="1">
    <location>
        <begin position="323"/>
        <end position="333"/>
    </location>
</feature>
<dbReference type="InterPro" id="IPR002109">
    <property type="entry name" value="Glutaredoxin"/>
</dbReference>
<name>A0AAD8LBX6_TARER</name>
<dbReference type="Pfam" id="PF00610">
    <property type="entry name" value="DEP"/>
    <property type="match status" value="1"/>
</dbReference>
<feature type="region of interest" description="Disordered" evidence="1">
    <location>
        <begin position="465"/>
        <end position="487"/>
    </location>
</feature>
<proteinExistence type="predicted"/>